<keyword evidence="2" id="KW-1185">Reference proteome</keyword>
<gene>
    <name evidence="1" type="ORF">CYMTET_22318</name>
</gene>
<dbReference type="EMBL" id="LGRX02011127">
    <property type="protein sequence ID" value="KAK3269232.1"/>
    <property type="molecule type" value="Genomic_DNA"/>
</dbReference>
<accession>A0AAE0G0N3</accession>
<comment type="caution">
    <text evidence="1">The sequence shown here is derived from an EMBL/GenBank/DDBJ whole genome shotgun (WGS) entry which is preliminary data.</text>
</comment>
<evidence type="ECO:0000313" key="1">
    <source>
        <dbReference type="EMBL" id="KAK3269232.1"/>
    </source>
</evidence>
<dbReference type="Proteomes" id="UP001190700">
    <property type="component" value="Unassembled WGS sequence"/>
</dbReference>
<dbReference type="AlphaFoldDB" id="A0AAE0G0N3"/>
<proteinExistence type="predicted"/>
<reference evidence="1 2" key="1">
    <citation type="journal article" date="2015" name="Genome Biol. Evol.">
        <title>Comparative Genomics of a Bacterivorous Green Alga Reveals Evolutionary Causalities and Consequences of Phago-Mixotrophic Mode of Nutrition.</title>
        <authorList>
            <person name="Burns J.A."/>
            <person name="Paasch A."/>
            <person name="Narechania A."/>
            <person name="Kim E."/>
        </authorList>
    </citation>
    <scope>NUCLEOTIDE SEQUENCE [LARGE SCALE GENOMIC DNA]</scope>
    <source>
        <strain evidence="1 2">PLY_AMNH</strain>
    </source>
</reference>
<name>A0AAE0G0N3_9CHLO</name>
<organism evidence="1 2">
    <name type="scientific">Cymbomonas tetramitiformis</name>
    <dbReference type="NCBI Taxonomy" id="36881"/>
    <lineage>
        <taxon>Eukaryota</taxon>
        <taxon>Viridiplantae</taxon>
        <taxon>Chlorophyta</taxon>
        <taxon>Pyramimonadophyceae</taxon>
        <taxon>Pyramimonadales</taxon>
        <taxon>Pyramimonadaceae</taxon>
        <taxon>Cymbomonas</taxon>
    </lineage>
</organism>
<sequence length="147" mass="16116">MATAALTWRATWHTTSPTSLRRLTHDLDETPAGQAADIARSAVRGRPNPAPDNPASASSMLLLFGDWTEEDQEASYPSLSMAVNNPSSPTRATVPAAELQRLTTRAYEDMIPSVRAWLRRISVCVTVCNDDPKKSILVMNQRTGTYT</sequence>
<evidence type="ECO:0000313" key="2">
    <source>
        <dbReference type="Proteomes" id="UP001190700"/>
    </source>
</evidence>
<protein>
    <submittedName>
        <fullName evidence="1">Uncharacterized protein</fullName>
    </submittedName>
</protein>